<protein>
    <submittedName>
        <fullName evidence="2">Transposase IS116/IS110/IS902 family protein</fullName>
    </submittedName>
</protein>
<dbReference type="Pfam" id="PF02371">
    <property type="entry name" value="Transposase_20"/>
    <property type="match status" value="1"/>
</dbReference>
<dbReference type="PANTHER" id="PTHR33055:SF15">
    <property type="entry name" value="TRANSPOSASE-RELATED"/>
    <property type="match status" value="1"/>
</dbReference>
<dbReference type="InterPro" id="IPR003346">
    <property type="entry name" value="Transposase_20"/>
</dbReference>
<name>A0A450X543_9GAMM</name>
<accession>A0A450X543</accession>
<proteinExistence type="predicted"/>
<dbReference type="GO" id="GO:0003677">
    <property type="term" value="F:DNA binding"/>
    <property type="evidence" value="ECO:0007669"/>
    <property type="project" value="InterPro"/>
</dbReference>
<reference evidence="2" key="1">
    <citation type="submission" date="2019-02" db="EMBL/GenBank/DDBJ databases">
        <authorList>
            <person name="Gruber-Vodicka R. H."/>
            <person name="Seah K. B. B."/>
        </authorList>
    </citation>
    <scope>NUCLEOTIDE SEQUENCE</scope>
    <source>
        <strain evidence="2">BECK_BY7</strain>
    </source>
</reference>
<evidence type="ECO:0000313" key="2">
    <source>
        <dbReference type="EMBL" id="VFK24407.1"/>
    </source>
</evidence>
<dbReference type="PANTHER" id="PTHR33055">
    <property type="entry name" value="TRANSPOSASE FOR INSERTION SEQUENCE ELEMENT IS1111A"/>
    <property type="match status" value="1"/>
</dbReference>
<sequence>MGAATLLVEIGDDMTAFGSAEKLASWAGVCPGNHESAGKRVSGKKSKGNPYVRRILCEVANAASRTRCAFQEKFKSLLVRRGRKRAIFALAHKILKIVFVLLSRGGYYRDAATNYEKLSVERNAPRWMKMLEKYGYITVAA</sequence>
<dbReference type="GO" id="GO:0006313">
    <property type="term" value="P:DNA transposition"/>
    <property type="evidence" value="ECO:0007669"/>
    <property type="project" value="InterPro"/>
</dbReference>
<organism evidence="2">
    <name type="scientific">Candidatus Kentrum sp. LFY</name>
    <dbReference type="NCBI Taxonomy" id="2126342"/>
    <lineage>
        <taxon>Bacteria</taxon>
        <taxon>Pseudomonadati</taxon>
        <taxon>Pseudomonadota</taxon>
        <taxon>Gammaproteobacteria</taxon>
        <taxon>Candidatus Kentrum</taxon>
    </lineage>
</organism>
<evidence type="ECO:0000259" key="1">
    <source>
        <dbReference type="Pfam" id="PF02371"/>
    </source>
</evidence>
<gene>
    <name evidence="2" type="ORF">BECKLFY1418C_GA0070996_11771</name>
</gene>
<feature type="domain" description="Transposase IS116/IS110/IS902 C-terminal" evidence="1">
    <location>
        <begin position="3"/>
        <end position="72"/>
    </location>
</feature>
<dbReference type="GO" id="GO:0004803">
    <property type="term" value="F:transposase activity"/>
    <property type="evidence" value="ECO:0007669"/>
    <property type="project" value="InterPro"/>
</dbReference>
<dbReference type="EMBL" id="CAADFN010000177">
    <property type="protein sequence ID" value="VFK24407.1"/>
    <property type="molecule type" value="Genomic_DNA"/>
</dbReference>
<dbReference type="InterPro" id="IPR047650">
    <property type="entry name" value="Transpos_IS110"/>
</dbReference>
<dbReference type="AlphaFoldDB" id="A0A450X543"/>